<reference evidence="1 2" key="2">
    <citation type="submission" date="2018-03" db="EMBL/GenBank/DDBJ databases">
        <title>The ancient ancestry and fast evolution of plastids.</title>
        <authorList>
            <person name="Moore K.R."/>
            <person name="Magnabosco C."/>
            <person name="Momper L."/>
            <person name="Gold D.A."/>
            <person name="Bosak T."/>
            <person name="Fournier G.P."/>
        </authorList>
    </citation>
    <scope>NUCLEOTIDE SEQUENCE [LARGE SCALE GENOMIC DNA]</scope>
    <source>
        <strain evidence="1 2">ULC18</strain>
    </source>
</reference>
<evidence type="ECO:0000313" key="2">
    <source>
        <dbReference type="Proteomes" id="UP000239576"/>
    </source>
</evidence>
<comment type="caution">
    <text evidence="1">The sequence shown here is derived from an EMBL/GenBank/DDBJ whole genome shotgun (WGS) entry which is preliminary data.</text>
</comment>
<accession>A0A2T1DVT8</accession>
<dbReference type="GO" id="GO:0009055">
    <property type="term" value="F:electron transfer activity"/>
    <property type="evidence" value="ECO:0007669"/>
    <property type="project" value="InterPro"/>
</dbReference>
<proteinExistence type="predicted"/>
<protein>
    <submittedName>
        <fullName evidence="1">Diheme cytochrome C</fullName>
    </submittedName>
</protein>
<dbReference type="InterPro" id="IPR018588">
    <property type="entry name" value="Dihaem_cytochrome-c"/>
</dbReference>
<dbReference type="SUPFAM" id="SSF46626">
    <property type="entry name" value="Cytochrome c"/>
    <property type="match status" value="1"/>
</dbReference>
<dbReference type="EMBL" id="PVWK01000142">
    <property type="protein sequence ID" value="PSB24589.1"/>
    <property type="molecule type" value="Genomic_DNA"/>
</dbReference>
<dbReference type="RefSeq" id="WP_106259814.1">
    <property type="nucleotide sequence ID" value="NZ_CAWNSW010000105.1"/>
</dbReference>
<dbReference type="InterPro" id="IPR036280">
    <property type="entry name" value="Multihaem_cyt_sf"/>
</dbReference>
<keyword evidence="2" id="KW-1185">Reference proteome</keyword>
<dbReference type="AlphaFoldDB" id="A0A2T1DVT8"/>
<dbReference type="Pfam" id="PF09626">
    <property type="entry name" value="DHC"/>
    <property type="match status" value="1"/>
</dbReference>
<dbReference type="SUPFAM" id="SSF48695">
    <property type="entry name" value="Multiheme cytochromes"/>
    <property type="match status" value="1"/>
</dbReference>
<sequence>MPHPARQRSRYPLLRLTRDRWQTLRRGRSAIVLLLLLLTWSLCLGWGLAQAKEPRASQPIAQPLPAPTTVQPTTAPPVTIGTVDVVPKSLKLGQDLYLENCASCHIGVPPQVMPTETWRQLIQDSQHYGAQIQPLVPPNLQIVWQYIRTFSRPQGADEDIPYRVYQARYFKALHPKVKLPTRLGLSSCVSCHAGAGKYDFRSLTAEWQNAP</sequence>
<organism evidence="1 2">
    <name type="scientific">Stenomitos frigidus ULC18</name>
    <dbReference type="NCBI Taxonomy" id="2107698"/>
    <lineage>
        <taxon>Bacteria</taxon>
        <taxon>Bacillati</taxon>
        <taxon>Cyanobacteriota</taxon>
        <taxon>Cyanophyceae</taxon>
        <taxon>Leptolyngbyales</taxon>
        <taxon>Leptolyngbyaceae</taxon>
        <taxon>Stenomitos</taxon>
    </lineage>
</organism>
<dbReference type="InterPro" id="IPR036909">
    <property type="entry name" value="Cyt_c-like_dom_sf"/>
</dbReference>
<dbReference type="Proteomes" id="UP000239576">
    <property type="component" value="Unassembled WGS sequence"/>
</dbReference>
<evidence type="ECO:0000313" key="1">
    <source>
        <dbReference type="EMBL" id="PSB24589.1"/>
    </source>
</evidence>
<reference evidence="2" key="1">
    <citation type="submission" date="2018-02" db="EMBL/GenBank/DDBJ databases">
        <authorList>
            <person name="Moore K."/>
            <person name="Momper L."/>
        </authorList>
    </citation>
    <scope>NUCLEOTIDE SEQUENCE [LARGE SCALE GENOMIC DNA]</scope>
    <source>
        <strain evidence="2">ULC18</strain>
    </source>
</reference>
<dbReference type="OrthoDB" id="5296814at2"/>
<dbReference type="GO" id="GO:0020037">
    <property type="term" value="F:heme binding"/>
    <property type="evidence" value="ECO:0007669"/>
    <property type="project" value="InterPro"/>
</dbReference>
<gene>
    <name evidence="1" type="ORF">C7B82_26570</name>
</gene>
<name>A0A2T1DVT8_9CYAN</name>